<feature type="transmembrane region" description="Helical" evidence="5">
    <location>
        <begin position="166"/>
        <end position="186"/>
    </location>
</feature>
<sequence>MIVPLLLLLNFNLLSSVGSSLLFTQFVALLNISRYIKDYININLGLLLSLIAVIGVFMGKIIESFIINERMIYILYVLLLSIFLFVTIYKRKIYFYYKNTPEYIKKLELYGYIYDKGAGIYYYPQNLKFGIPFEIFAGFSSVLLGGGAGLISNVNKTYIMKVPIKASIATSFLIILLTSTFSGILYSNYIDINIVFYLILGSIVGTIIGNYLMNKLNTKYIYSILIFILSLLISLLLSKIIGYHNIFLSVLIALLISVLYVLISKEEKYGAYKDLIINKPKFKFPLYIVIVEFLTLIVLYKFNIRFYNILYLFTFLFLIYLLFLSRRSNILYKIIISIILIMLIFSIYNVLV</sequence>
<name>A0A915WT14_9ARCH</name>
<evidence type="ECO:0000256" key="5">
    <source>
        <dbReference type="RuleBase" id="RU363041"/>
    </source>
</evidence>
<comment type="subcellular location">
    <subcellularLocation>
        <location evidence="5">Cell membrane</location>
        <topology evidence="5">Multi-pass membrane protein</topology>
    </subcellularLocation>
    <subcellularLocation>
        <location evidence="1">Membrane</location>
        <topology evidence="1">Multi-pass membrane protein</topology>
    </subcellularLocation>
</comment>
<dbReference type="AlphaFoldDB" id="A0A915WT14"/>
<feature type="transmembrane region" description="Helical" evidence="5">
    <location>
        <begin position="40"/>
        <end position="59"/>
    </location>
</feature>
<gene>
    <name evidence="6" type="ORF">MJ1_0598</name>
</gene>
<feature type="transmembrane region" description="Helical" evidence="5">
    <location>
        <begin position="192"/>
        <end position="213"/>
    </location>
</feature>
<feature type="transmembrane region" description="Helical" evidence="5">
    <location>
        <begin position="220"/>
        <end position="237"/>
    </location>
</feature>
<dbReference type="Proteomes" id="UP001055553">
    <property type="component" value="Chromosome"/>
</dbReference>
<reference evidence="7" key="1">
    <citation type="journal article" date="2022" name="Int. J. Syst. Evol. Microbiol.">
        <title>Nanobdella aerobiophila gen. nov., sp. nov., a thermoacidophilic, obligate ectosymbiotic archaeon, and proposal of Nanobdellaceae fam. nov., Nanobdellales ord. nov. and Nanobdellia class. nov.</title>
        <authorList>
            <person name="Kato S."/>
            <person name="Ogasawara A."/>
            <person name="Itoh T."/>
            <person name="Sakai H.D."/>
            <person name="Shimizu M."/>
            <person name="Yuki M."/>
            <person name="Kaneko M."/>
            <person name="Takashina T."/>
            <person name="Ohkuma M."/>
        </authorList>
    </citation>
    <scope>NUCLEOTIDE SEQUENCE [LARGE SCALE GENOMIC DNA]</scope>
    <source>
        <strain evidence="7">MJ1</strain>
    </source>
</reference>
<feature type="transmembrane region" description="Helical" evidence="5">
    <location>
        <begin position="330"/>
        <end position="351"/>
    </location>
</feature>
<dbReference type="KEGG" id="naer:MJ1_0598"/>
<protein>
    <recommendedName>
        <fullName evidence="5">Probable membrane transporter protein</fullName>
    </recommendedName>
</protein>
<keyword evidence="7" id="KW-1185">Reference proteome</keyword>
<accession>A0A915WT14</accession>
<dbReference type="EMBL" id="AP019769">
    <property type="protein sequence ID" value="BBL45747.1"/>
    <property type="molecule type" value="Genomic_DNA"/>
</dbReference>
<keyword evidence="2 5" id="KW-0812">Transmembrane</keyword>
<dbReference type="PANTHER" id="PTHR43701">
    <property type="entry name" value="MEMBRANE TRANSPORTER PROTEIN MJ0441-RELATED"/>
    <property type="match status" value="1"/>
</dbReference>
<evidence type="ECO:0000256" key="4">
    <source>
        <dbReference type="ARBA" id="ARBA00023136"/>
    </source>
</evidence>
<dbReference type="GO" id="GO:0005886">
    <property type="term" value="C:plasma membrane"/>
    <property type="evidence" value="ECO:0007669"/>
    <property type="project" value="UniProtKB-SubCell"/>
</dbReference>
<proteinExistence type="inferred from homology"/>
<evidence type="ECO:0000313" key="7">
    <source>
        <dbReference type="Proteomes" id="UP001055553"/>
    </source>
</evidence>
<organism evidence="6 7">
    <name type="scientific">Nanobdella aerobiophila</name>
    <dbReference type="NCBI Taxonomy" id="2586965"/>
    <lineage>
        <taxon>Archaea</taxon>
        <taxon>Nanobdellota</taxon>
        <taxon>Nanobdellia</taxon>
        <taxon>Nanobdellales</taxon>
        <taxon>Nanobdellaceae</taxon>
        <taxon>Nanobdella</taxon>
    </lineage>
</organism>
<comment type="similarity">
    <text evidence="5">Belongs to the 4-toluene sulfonate uptake permease (TSUP) (TC 2.A.102) family.</text>
</comment>
<evidence type="ECO:0000256" key="3">
    <source>
        <dbReference type="ARBA" id="ARBA00022989"/>
    </source>
</evidence>
<dbReference type="InterPro" id="IPR002781">
    <property type="entry name" value="TM_pro_TauE-like"/>
</dbReference>
<evidence type="ECO:0000313" key="6">
    <source>
        <dbReference type="EMBL" id="BBL45747.1"/>
    </source>
</evidence>
<feature type="transmembrane region" description="Helical" evidence="5">
    <location>
        <begin position="284"/>
        <end position="300"/>
    </location>
</feature>
<keyword evidence="3 5" id="KW-1133">Transmembrane helix</keyword>
<keyword evidence="5" id="KW-1003">Cell membrane</keyword>
<feature type="transmembrane region" description="Helical" evidence="5">
    <location>
        <begin position="71"/>
        <end position="89"/>
    </location>
</feature>
<dbReference type="PANTHER" id="PTHR43701:SF2">
    <property type="entry name" value="MEMBRANE TRANSPORTER PROTEIN YJNA-RELATED"/>
    <property type="match status" value="1"/>
</dbReference>
<dbReference type="InterPro" id="IPR051598">
    <property type="entry name" value="TSUP/Inactive_protease-like"/>
</dbReference>
<feature type="transmembrane region" description="Helical" evidence="5">
    <location>
        <begin position="243"/>
        <end position="263"/>
    </location>
</feature>
<evidence type="ECO:0000256" key="1">
    <source>
        <dbReference type="ARBA" id="ARBA00004141"/>
    </source>
</evidence>
<feature type="transmembrane region" description="Helical" evidence="5">
    <location>
        <begin position="306"/>
        <end position="323"/>
    </location>
</feature>
<dbReference type="Pfam" id="PF01925">
    <property type="entry name" value="TauE"/>
    <property type="match status" value="1"/>
</dbReference>
<feature type="transmembrane region" description="Helical" evidence="5">
    <location>
        <begin position="135"/>
        <end position="154"/>
    </location>
</feature>
<comment type="caution">
    <text evidence="5">Lacks conserved residue(s) required for the propagation of feature annotation.</text>
</comment>
<keyword evidence="4 5" id="KW-0472">Membrane</keyword>
<evidence type="ECO:0000256" key="2">
    <source>
        <dbReference type="ARBA" id="ARBA00022692"/>
    </source>
</evidence>